<evidence type="ECO:0000256" key="6">
    <source>
        <dbReference type="ARBA" id="ARBA00022989"/>
    </source>
</evidence>
<comment type="similarity">
    <text evidence="2">Belongs to the amino acid/polyamine transporter 2 family.</text>
</comment>
<dbReference type="AlphaFoldDB" id="A0A0D6QTA5"/>
<protein>
    <recommendedName>
        <fullName evidence="9">Amino acid transporter transmembrane domain-containing protein</fullName>
    </recommendedName>
</protein>
<organism evidence="10">
    <name type="scientific">Araucaria cunninghamii</name>
    <name type="common">Hoop pine</name>
    <name type="synonym">Moreton Bay pine</name>
    <dbReference type="NCBI Taxonomy" id="56994"/>
    <lineage>
        <taxon>Eukaryota</taxon>
        <taxon>Viridiplantae</taxon>
        <taxon>Streptophyta</taxon>
        <taxon>Embryophyta</taxon>
        <taxon>Tracheophyta</taxon>
        <taxon>Spermatophyta</taxon>
        <taxon>Pinopsida</taxon>
        <taxon>Pinidae</taxon>
        <taxon>Conifers II</taxon>
        <taxon>Araucariales</taxon>
        <taxon>Araucariaceae</taxon>
        <taxon>Araucaria</taxon>
    </lineage>
</organism>
<evidence type="ECO:0000256" key="8">
    <source>
        <dbReference type="SAM" id="Phobius"/>
    </source>
</evidence>
<keyword evidence="6 8" id="KW-1133">Transmembrane helix</keyword>
<dbReference type="EMBL" id="GCKF01045734">
    <property type="protein sequence ID" value="JAG93748.1"/>
    <property type="molecule type" value="Transcribed_RNA"/>
</dbReference>
<dbReference type="Pfam" id="PF01490">
    <property type="entry name" value="Aa_trans"/>
    <property type="match status" value="1"/>
</dbReference>
<reference evidence="10" key="1">
    <citation type="submission" date="2015-03" db="EMBL/GenBank/DDBJ databases">
        <title>A transcriptome of Araucaria cunninghamii, an australian fine timber species.</title>
        <authorList>
            <person name="Jing Yi C.J.Y."/>
            <person name="Yin San L.Y.S."/>
            <person name="Abdul Karim S.S."/>
            <person name="Wan Azmi N.N."/>
            <person name="Hercus R.R."/>
            <person name="Croft L.L."/>
        </authorList>
    </citation>
    <scope>NUCLEOTIDE SEQUENCE</scope>
    <source>
        <strain evidence="10">MI0301</strain>
        <tissue evidence="10">Leaf</tissue>
    </source>
</reference>
<evidence type="ECO:0000256" key="7">
    <source>
        <dbReference type="ARBA" id="ARBA00023136"/>
    </source>
</evidence>
<evidence type="ECO:0000256" key="1">
    <source>
        <dbReference type="ARBA" id="ARBA00004141"/>
    </source>
</evidence>
<evidence type="ECO:0000313" key="10">
    <source>
        <dbReference type="EMBL" id="JAG93749.1"/>
    </source>
</evidence>
<feature type="transmembrane region" description="Helical" evidence="8">
    <location>
        <begin position="61"/>
        <end position="80"/>
    </location>
</feature>
<feature type="transmembrane region" description="Helical" evidence="8">
    <location>
        <begin position="111"/>
        <end position="133"/>
    </location>
</feature>
<feature type="transmembrane region" description="Helical" evidence="8">
    <location>
        <begin position="360"/>
        <end position="382"/>
    </location>
</feature>
<evidence type="ECO:0000256" key="3">
    <source>
        <dbReference type="ARBA" id="ARBA00022448"/>
    </source>
</evidence>
<dbReference type="PANTHER" id="PTHR22950">
    <property type="entry name" value="AMINO ACID TRANSPORTER"/>
    <property type="match status" value="1"/>
</dbReference>
<feature type="transmembrane region" description="Helical" evidence="8">
    <location>
        <begin position="34"/>
        <end position="55"/>
    </location>
</feature>
<feature type="transmembrane region" description="Helical" evidence="8">
    <location>
        <begin position="190"/>
        <end position="213"/>
    </location>
</feature>
<feature type="transmembrane region" description="Helical" evidence="8">
    <location>
        <begin position="153"/>
        <end position="178"/>
    </location>
</feature>
<dbReference type="PANTHER" id="PTHR22950:SF458">
    <property type="entry name" value="SODIUM-COUPLED NEUTRAL AMINO ACID TRANSPORTER 11-RELATED"/>
    <property type="match status" value="1"/>
</dbReference>
<feature type="transmembrane region" description="Helical" evidence="8">
    <location>
        <begin position="233"/>
        <end position="252"/>
    </location>
</feature>
<dbReference type="EMBL" id="GCKF01045733">
    <property type="protein sequence ID" value="JAG93749.1"/>
    <property type="molecule type" value="Transcribed_RNA"/>
</dbReference>
<feature type="transmembrane region" description="Helical" evidence="8">
    <location>
        <begin position="419"/>
        <end position="438"/>
    </location>
</feature>
<dbReference type="GO" id="GO:0031090">
    <property type="term" value="C:organelle membrane"/>
    <property type="evidence" value="ECO:0007669"/>
    <property type="project" value="UniProtKB-ARBA"/>
</dbReference>
<dbReference type="GO" id="GO:0015179">
    <property type="term" value="F:L-amino acid transmembrane transporter activity"/>
    <property type="evidence" value="ECO:0007669"/>
    <property type="project" value="TreeGrafter"/>
</dbReference>
<feature type="transmembrane region" description="Helical" evidence="8">
    <location>
        <begin position="321"/>
        <end position="340"/>
    </location>
</feature>
<keyword evidence="3" id="KW-0813">Transport</keyword>
<feature type="transmembrane region" description="Helical" evidence="8">
    <location>
        <begin position="273"/>
        <end position="291"/>
    </location>
</feature>
<sequence length="458" mass="49750">MTIGTLVAAEEENDGVPLLPEKQQDAEAYGKNNASFLGGVVNLSTTIVGAGIMALPATMKILGLVLGLSLLVLVGLLTYVSVEFLLRFGRAGNATSYGDVMADAFGRPGRVLSQVCVVVKTLGILIIYMIIIGDVVSGTSSNGIHHIGLLEEWFGVCWWTGRTAAMFLTTVLILVPLVSFRRVDSLRFTSALSVSLAVVFVVITAGITIVKLFRGHIYMPRLLPDVMDQASFWRLFTVVPVMVTAYICHYNVHPIQNELAKPSEMKNVVQTSLALSSTIYIATSFFGYLLFGDEIMSDVLANFDKDLGVPYSSVLNDIVRISYALHLMLVFPVVHFALRLNLDGLVFPAAHPLALDSKRFAFITTGLLSFVFLGATFIPSIWDAFQVTGATVAVCIGFIFPGSVALRDAHGTSTRKDKILALIIIIMAAICSLIAVSSDMYELFTKLMPFQNRDSIES</sequence>
<evidence type="ECO:0000256" key="2">
    <source>
        <dbReference type="ARBA" id="ARBA00008066"/>
    </source>
</evidence>
<accession>A0A0D6QTA5</accession>
<keyword evidence="7 8" id="KW-0472">Membrane</keyword>
<feature type="domain" description="Amino acid transporter transmembrane" evidence="9">
    <location>
        <begin position="33"/>
        <end position="436"/>
    </location>
</feature>
<keyword evidence="5" id="KW-0029">Amino-acid transport</keyword>
<dbReference type="InterPro" id="IPR013057">
    <property type="entry name" value="AA_transpt_TM"/>
</dbReference>
<feature type="transmembrane region" description="Helical" evidence="8">
    <location>
        <begin position="388"/>
        <end position="407"/>
    </location>
</feature>
<proteinExistence type="inferred from homology"/>
<keyword evidence="4 8" id="KW-0812">Transmembrane</keyword>
<name>A0A0D6QTA5_ARACU</name>
<evidence type="ECO:0000256" key="5">
    <source>
        <dbReference type="ARBA" id="ARBA00022970"/>
    </source>
</evidence>
<evidence type="ECO:0000256" key="4">
    <source>
        <dbReference type="ARBA" id="ARBA00022692"/>
    </source>
</evidence>
<comment type="subcellular location">
    <subcellularLocation>
        <location evidence="1">Membrane</location>
        <topology evidence="1">Multi-pass membrane protein</topology>
    </subcellularLocation>
</comment>
<evidence type="ECO:0000259" key="9">
    <source>
        <dbReference type="Pfam" id="PF01490"/>
    </source>
</evidence>